<dbReference type="Pfam" id="PF00059">
    <property type="entry name" value="Lectin_C"/>
    <property type="match status" value="1"/>
</dbReference>
<dbReference type="CDD" id="cd00037">
    <property type="entry name" value="CLECT"/>
    <property type="match status" value="1"/>
</dbReference>
<gene>
    <name evidence="4" type="primary">CD302</name>
</gene>
<dbReference type="GeneTree" id="ENSGT01150000286973"/>
<dbReference type="InterPro" id="IPR016187">
    <property type="entry name" value="CTDL_fold"/>
</dbReference>
<dbReference type="OrthoDB" id="9945342at2759"/>
<feature type="transmembrane region" description="Helical" evidence="1">
    <location>
        <begin position="185"/>
        <end position="209"/>
    </location>
</feature>
<dbReference type="AlphaFoldDB" id="A0A8C4X7J1"/>
<dbReference type="Gene3D" id="3.10.100.10">
    <property type="entry name" value="Mannose-Binding Protein A, subunit A"/>
    <property type="match status" value="1"/>
</dbReference>
<feature type="signal peptide" evidence="2">
    <location>
        <begin position="1"/>
        <end position="27"/>
    </location>
</feature>
<reference evidence="4" key="1">
    <citation type="submission" date="2021-06" db="EMBL/GenBank/DDBJ databases">
        <authorList>
            <consortium name="Wellcome Sanger Institute Data Sharing"/>
        </authorList>
    </citation>
    <scope>NUCLEOTIDE SEQUENCE [LARGE SCALE GENOMIC DNA]</scope>
</reference>
<dbReference type="SMART" id="SM00034">
    <property type="entry name" value="CLECT"/>
    <property type="match status" value="1"/>
</dbReference>
<keyword evidence="2" id="KW-0732">Signal</keyword>
<dbReference type="InterPro" id="IPR050111">
    <property type="entry name" value="C-type_lectin/snaclec_domain"/>
</dbReference>
<evidence type="ECO:0000256" key="1">
    <source>
        <dbReference type="SAM" id="Phobius"/>
    </source>
</evidence>
<reference evidence="4" key="3">
    <citation type="submission" date="2025-09" db="UniProtKB">
        <authorList>
            <consortium name="Ensembl"/>
        </authorList>
    </citation>
    <scope>IDENTIFICATION</scope>
</reference>
<dbReference type="GeneID" id="114655437"/>
<evidence type="ECO:0000313" key="4">
    <source>
        <dbReference type="Ensembl" id="ENSECRP00000010518.1"/>
    </source>
</evidence>
<dbReference type="PANTHER" id="PTHR22803">
    <property type="entry name" value="MANNOSE, PHOSPHOLIPASE, LECTIN RECEPTOR RELATED"/>
    <property type="match status" value="1"/>
</dbReference>
<dbReference type="PROSITE" id="PS50041">
    <property type="entry name" value="C_TYPE_LECTIN_2"/>
    <property type="match status" value="1"/>
</dbReference>
<keyword evidence="1" id="KW-0812">Transmembrane</keyword>
<feature type="chain" id="PRO_5034606701" evidence="2">
    <location>
        <begin position="28"/>
        <end position="248"/>
    </location>
</feature>
<dbReference type="InterPro" id="IPR001304">
    <property type="entry name" value="C-type_lectin-like"/>
</dbReference>
<dbReference type="SUPFAM" id="SSF56436">
    <property type="entry name" value="C-type lectin-like"/>
    <property type="match status" value="1"/>
</dbReference>
<organism evidence="4 5">
    <name type="scientific">Erpetoichthys calabaricus</name>
    <name type="common">Rope fish</name>
    <name type="synonym">Calamoichthys calabaricus</name>
    <dbReference type="NCBI Taxonomy" id="27687"/>
    <lineage>
        <taxon>Eukaryota</taxon>
        <taxon>Metazoa</taxon>
        <taxon>Chordata</taxon>
        <taxon>Craniata</taxon>
        <taxon>Vertebrata</taxon>
        <taxon>Euteleostomi</taxon>
        <taxon>Actinopterygii</taxon>
        <taxon>Polypteriformes</taxon>
        <taxon>Polypteridae</taxon>
        <taxon>Erpetoichthys</taxon>
    </lineage>
</organism>
<accession>A0A8C4X7J1</accession>
<reference evidence="4" key="2">
    <citation type="submission" date="2025-08" db="UniProtKB">
        <authorList>
            <consortium name="Ensembl"/>
        </authorList>
    </citation>
    <scope>IDENTIFICATION</scope>
</reference>
<dbReference type="Proteomes" id="UP000694620">
    <property type="component" value="Chromosome 8"/>
</dbReference>
<proteinExistence type="predicted"/>
<evidence type="ECO:0000256" key="2">
    <source>
        <dbReference type="SAM" id="SignalP"/>
    </source>
</evidence>
<feature type="domain" description="C-type lectin" evidence="3">
    <location>
        <begin position="42"/>
        <end position="160"/>
    </location>
</feature>
<evidence type="ECO:0000259" key="3">
    <source>
        <dbReference type="PROSITE" id="PS50041"/>
    </source>
</evidence>
<dbReference type="RefSeq" id="XP_028662249.1">
    <property type="nucleotide sequence ID" value="XM_028806416.2"/>
</dbReference>
<name>A0A8C4X7J1_ERPCA</name>
<keyword evidence="1" id="KW-1133">Transmembrane helix</keyword>
<dbReference type="Ensembl" id="ENSECRT00000010694.1">
    <property type="protein sequence ID" value="ENSECRP00000010518.1"/>
    <property type="gene ID" value="ENSECRG00000007006.1"/>
</dbReference>
<protein>
    <submittedName>
        <fullName evidence="4">CD302 molecule</fullName>
    </submittedName>
</protein>
<evidence type="ECO:0000313" key="5">
    <source>
        <dbReference type="Proteomes" id="UP000694620"/>
    </source>
</evidence>
<sequence>MRAITTTSKHFCLLCFGFSCFFLTGFAVTYECPSNGHVWSTYGNSCYCFLFNEGDLSKKYRFESAKDLCQGLGSDLLSITSDEENKFITDYSHRVWKTSVEMWLGLFLNTDTDSLKWFDGNDVLYTNWEHSEYSMEPDNVNTCAVLHTGTGKWGKVMCEETVENGVVCETSLKLVQEKPGSNNKVLFSALVILSVVTILVLSTVVWFLYQKKHNGGTLFTAIEYHPPLVPSYSDETVLVDAEEKEYSA</sequence>
<keyword evidence="5" id="KW-1185">Reference proteome</keyword>
<dbReference type="InterPro" id="IPR016186">
    <property type="entry name" value="C-type_lectin-like/link_sf"/>
</dbReference>
<keyword evidence="1" id="KW-0472">Membrane</keyword>
<dbReference type="PROSITE" id="PS51257">
    <property type="entry name" value="PROKAR_LIPOPROTEIN"/>
    <property type="match status" value="1"/>
</dbReference>